<organism evidence="1 2">
    <name type="scientific">Mytilus galloprovincialis</name>
    <name type="common">Mediterranean mussel</name>
    <dbReference type="NCBI Taxonomy" id="29158"/>
    <lineage>
        <taxon>Eukaryota</taxon>
        <taxon>Metazoa</taxon>
        <taxon>Spiralia</taxon>
        <taxon>Lophotrochozoa</taxon>
        <taxon>Mollusca</taxon>
        <taxon>Bivalvia</taxon>
        <taxon>Autobranchia</taxon>
        <taxon>Pteriomorphia</taxon>
        <taxon>Mytilida</taxon>
        <taxon>Mytiloidea</taxon>
        <taxon>Mytilidae</taxon>
        <taxon>Mytilinae</taxon>
        <taxon>Mytilus</taxon>
    </lineage>
</organism>
<evidence type="ECO:0000313" key="1">
    <source>
        <dbReference type="EMBL" id="VDI06671.1"/>
    </source>
</evidence>
<comment type="caution">
    <text evidence="1">The sequence shown here is derived from an EMBL/GenBank/DDBJ whole genome shotgun (WGS) entry which is preliminary data.</text>
</comment>
<feature type="non-terminal residue" evidence="1">
    <location>
        <position position="1"/>
    </location>
</feature>
<protein>
    <submittedName>
        <fullName evidence="1">Uncharacterized protein</fullName>
    </submittedName>
</protein>
<reference evidence="1" key="1">
    <citation type="submission" date="2018-11" db="EMBL/GenBank/DDBJ databases">
        <authorList>
            <person name="Alioto T."/>
            <person name="Alioto T."/>
        </authorList>
    </citation>
    <scope>NUCLEOTIDE SEQUENCE</scope>
</reference>
<dbReference type="Proteomes" id="UP000596742">
    <property type="component" value="Unassembled WGS sequence"/>
</dbReference>
<evidence type="ECO:0000313" key="2">
    <source>
        <dbReference type="Proteomes" id="UP000596742"/>
    </source>
</evidence>
<sequence>QFRHPFLYDGVRFIRVRYVRSSYPIETYDFLFAVNRLTLVRIPCVFLFHVYHVVQVPEIN</sequence>
<accession>A0A8B6CJV4</accession>
<feature type="non-terminal residue" evidence="1">
    <location>
        <position position="60"/>
    </location>
</feature>
<name>A0A8B6CJV4_MYTGA</name>
<proteinExistence type="predicted"/>
<dbReference type="EMBL" id="UYJE01001953">
    <property type="protein sequence ID" value="VDI06671.1"/>
    <property type="molecule type" value="Genomic_DNA"/>
</dbReference>
<gene>
    <name evidence="1" type="ORF">MGAL_10B028808</name>
</gene>
<dbReference type="AlphaFoldDB" id="A0A8B6CJV4"/>
<keyword evidence="2" id="KW-1185">Reference proteome</keyword>